<name>A0A818X671_9BILA</name>
<evidence type="ECO:0000313" key="3">
    <source>
        <dbReference type="Proteomes" id="UP000663874"/>
    </source>
</evidence>
<evidence type="ECO:0000256" key="1">
    <source>
        <dbReference type="SAM" id="MobiDB-lite"/>
    </source>
</evidence>
<organism evidence="2 3">
    <name type="scientific">Rotaria sordida</name>
    <dbReference type="NCBI Taxonomy" id="392033"/>
    <lineage>
        <taxon>Eukaryota</taxon>
        <taxon>Metazoa</taxon>
        <taxon>Spiralia</taxon>
        <taxon>Gnathifera</taxon>
        <taxon>Rotifera</taxon>
        <taxon>Eurotatoria</taxon>
        <taxon>Bdelloidea</taxon>
        <taxon>Philodinida</taxon>
        <taxon>Philodinidae</taxon>
        <taxon>Rotaria</taxon>
    </lineage>
</organism>
<dbReference type="InterPro" id="IPR032552">
    <property type="entry name" value="RSB_motif"/>
</dbReference>
<gene>
    <name evidence="2" type="ORF">FNK824_LOCUS11223</name>
</gene>
<sequence>MAFIWNAKNNFILLHFITHHQQQSSTSDINWSSIVNDISLEISSTPTLLKSQYEYLLGSFYPKQDSKSLHSTLKHVYLHSLCQKIEDDLHFTLEAVYELIRHARSKRINLHDIEQLLKEWNFDSSSDDQKKNKDRLFNILNRLCRYIHTLSNNNNQTIHHNLSTCSNTNEQSIVQKEIQDKDLEPVSDNDDDDDISMAYVLKKKQNQLININNDRIVINTIEREKSSTTRRRSQSLTLFDGNKDNKINIGVEWFVPKLKRQQRSSSLHTRCQSPLSIDSLLKENQNFKCNNIFLTTIDNDESSNSMSNLNVRQTHTQPSISWLPLTNEQIAEKEHRQKESRLLVEYGQCDQISSDSGSTEVQVSYQQEHNSCKRQRRS</sequence>
<evidence type="ECO:0000313" key="2">
    <source>
        <dbReference type="EMBL" id="CAF3733172.1"/>
    </source>
</evidence>
<feature type="region of interest" description="Disordered" evidence="1">
    <location>
        <begin position="352"/>
        <end position="378"/>
    </location>
</feature>
<comment type="caution">
    <text evidence="2">The sequence shown here is derived from an EMBL/GenBank/DDBJ whole genome shotgun (WGS) entry which is preliminary data.</text>
</comment>
<proteinExistence type="predicted"/>
<dbReference type="AlphaFoldDB" id="A0A818X671"/>
<reference evidence="2" key="1">
    <citation type="submission" date="2021-02" db="EMBL/GenBank/DDBJ databases">
        <authorList>
            <person name="Nowell W R."/>
        </authorList>
    </citation>
    <scope>NUCLEOTIDE SEQUENCE</scope>
</reference>
<protein>
    <submittedName>
        <fullName evidence="2">Uncharacterized protein</fullName>
    </submittedName>
</protein>
<dbReference type="Pfam" id="PF16294">
    <property type="entry name" value="RSB_motif"/>
    <property type="match status" value="1"/>
</dbReference>
<dbReference type="EMBL" id="CAJOBE010001315">
    <property type="protein sequence ID" value="CAF3733172.1"/>
    <property type="molecule type" value="Genomic_DNA"/>
</dbReference>
<feature type="compositionally biased region" description="Polar residues" evidence="1">
    <location>
        <begin position="352"/>
        <end position="369"/>
    </location>
</feature>
<dbReference type="Proteomes" id="UP000663874">
    <property type="component" value="Unassembled WGS sequence"/>
</dbReference>
<accession>A0A818X671</accession>